<accession>A0A397Y1S8</accession>
<dbReference type="InterPro" id="IPR040256">
    <property type="entry name" value="At4g02000-like"/>
</dbReference>
<dbReference type="AlphaFoldDB" id="A0A397Y1S8"/>
<evidence type="ECO:0000313" key="5">
    <source>
        <dbReference type="Proteomes" id="UP000264353"/>
    </source>
</evidence>
<reference evidence="4 5" key="1">
    <citation type="submission" date="2018-06" db="EMBL/GenBank/DDBJ databases">
        <title>WGS assembly of Brassica rapa FPsc.</title>
        <authorList>
            <person name="Bowman J."/>
            <person name="Kohchi T."/>
            <person name="Yamato K."/>
            <person name="Jenkins J."/>
            <person name="Shu S."/>
            <person name="Ishizaki K."/>
            <person name="Yamaoka S."/>
            <person name="Nishihama R."/>
            <person name="Nakamura Y."/>
            <person name="Berger F."/>
            <person name="Adam C."/>
            <person name="Aki S."/>
            <person name="Althoff F."/>
            <person name="Araki T."/>
            <person name="Arteaga-Vazquez M."/>
            <person name="Balasubrmanian S."/>
            <person name="Bauer D."/>
            <person name="Boehm C."/>
            <person name="Briginshaw L."/>
            <person name="Caballero-Perez J."/>
            <person name="Catarino B."/>
            <person name="Chen F."/>
            <person name="Chiyoda S."/>
            <person name="Chovatia M."/>
            <person name="Davies K."/>
            <person name="Delmans M."/>
            <person name="Demura T."/>
            <person name="Dierschke T."/>
            <person name="Dolan L."/>
            <person name="Dorantes-Acosta A."/>
            <person name="Eklund D."/>
            <person name="Florent S."/>
            <person name="Flores-Sandoval E."/>
            <person name="Fujiyama A."/>
            <person name="Fukuzawa H."/>
            <person name="Galik B."/>
            <person name="Grimanelli D."/>
            <person name="Grimwood J."/>
            <person name="Grossniklaus U."/>
            <person name="Hamada T."/>
            <person name="Haseloff J."/>
            <person name="Hetherington A."/>
            <person name="Higo A."/>
            <person name="Hirakawa Y."/>
            <person name="Hundley H."/>
            <person name="Ikeda Y."/>
            <person name="Inoue K."/>
            <person name="Inoue S."/>
            <person name="Ishida S."/>
            <person name="Jia Q."/>
            <person name="Kakita M."/>
            <person name="Kanazawa T."/>
            <person name="Kawai Y."/>
            <person name="Kawashima T."/>
            <person name="Kennedy M."/>
            <person name="Kinose K."/>
            <person name="Kinoshita T."/>
            <person name="Kohara Y."/>
            <person name="Koide E."/>
            <person name="Komatsu K."/>
            <person name="Kopischke S."/>
            <person name="Kubo M."/>
            <person name="Kyozuka J."/>
            <person name="Lagercrantz U."/>
            <person name="Lin S."/>
            <person name="Lindquist E."/>
            <person name="Lipzen A."/>
            <person name="Lu C."/>
            <person name="Luna E."/>
            <person name="Martienssen R."/>
            <person name="Minamino N."/>
            <person name="Mizutani M."/>
            <person name="Mizutani M."/>
            <person name="Mochizuki N."/>
            <person name="Monte I."/>
            <person name="Mosher R."/>
            <person name="Nagasaki H."/>
            <person name="Nakagami H."/>
            <person name="Naramoto S."/>
            <person name="Nishitani K."/>
            <person name="Ohtani M."/>
            <person name="Okamoto T."/>
            <person name="Okumura M."/>
            <person name="Phillips J."/>
            <person name="Pollak B."/>
            <person name="Reinders A."/>
            <person name="Roevekamp M."/>
            <person name="Sano R."/>
            <person name="Sawa S."/>
            <person name="Schmid M."/>
            <person name="Shirakawa M."/>
            <person name="Solano R."/>
            <person name="Spunde A."/>
            <person name="Suetsugu N."/>
            <person name="Sugano S."/>
            <person name="Sugiyama A."/>
            <person name="Sun R."/>
            <person name="Suzuki Y."/>
            <person name="Takenaka M."/>
            <person name="Takezawa D."/>
            <person name="Tomogane H."/>
            <person name="Tsuzuki M."/>
            <person name="Ueda T."/>
            <person name="Umeda M."/>
            <person name="Ward J."/>
            <person name="Watanabe Y."/>
            <person name="Yazaki K."/>
            <person name="Yokoyama R."/>
            <person name="Yoshitake Y."/>
            <person name="Yotsui I."/>
            <person name="Zachgo S."/>
            <person name="Schmutz J."/>
        </authorList>
    </citation>
    <scope>NUCLEOTIDE SEQUENCE [LARGE SCALE GENOMIC DNA]</scope>
    <source>
        <strain evidence="5">cv. B-3</strain>
    </source>
</reference>
<dbReference type="PANTHER" id="PTHR31286">
    <property type="entry name" value="GLYCINE-RICH CELL WALL STRUCTURAL PROTEIN 1.8-LIKE"/>
    <property type="match status" value="1"/>
</dbReference>
<organism evidence="4 5">
    <name type="scientific">Brassica campestris</name>
    <name type="common">Field mustard</name>
    <dbReference type="NCBI Taxonomy" id="3711"/>
    <lineage>
        <taxon>Eukaryota</taxon>
        <taxon>Viridiplantae</taxon>
        <taxon>Streptophyta</taxon>
        <taxon>Embryophyta</taxon>
        <taxon>Tracheophyta</taxon>
        <taxon>Spermatophyta</taxon>
        <taxon>Magnoliopsida</taxon>
        <taxon>eudicotyledons</taxon>
        <taxon>Gunneridae</taxon>
        <taxon>Pentapetalae</taxon>
        <taxon>rosids</taxon>
        <taxon>malvids</taxon>
        <taxon>Brassicales</taxon>
        <taxon>Brassicaceae</taxon>
        <taxon>Brassiceae</taxon>
        <taxon>Brassica</taxon>
    </lineage>
</organism>
<evidence type="ECO:0000256" key="1">
    <source>
        <dbReference type="SAM" id="MobiDB-lite"/>
    </source>
</evidence>
<feature type="domain" description="DUF4283" evidence="2">
    <location>
        <begin position="36"/>
        <end position="110"/>
    </location>
</feature>
<evidence type="ECO:0000259" key="2">
    <source>
        <dbReference type="Pfam" id="PF14111"/>
    </source>
</evidence>
<feature type="domain" description="Zinc knuckle CX2CX4HX4C" evidence="3">
    <location>
        <begin position="171"/>
        <end position="218"/>
    </location>
</feature>
<feature type="compositionally biased region" description="Basic and acidic residues" evidence="1">
    <location>
        <begin position="387"/>
        <end position="400"/>
    </location>
</feature>
<feature type="compositionally biased region" description="Polar residues" evidence="1">
    <location>
        <begin position="433"/>
        <end position="442"/>
    </location>
</feature>
<dbReference type="Proteomes" id="UP000264353">
    <property type="component" value="Chromosome A9"/>
</dbReference>
<dbReference type="Pfam" id="PF14111">
    <property type="entry name" value="DUF4283"/>
    <property type="match status" value="1"/>
</dbReference>
<sequence length="461" mass="53011">MDINLAQVMQKMSLEEDKPVDLTEDDDVNTVIRSARSLIGRLLNPECQNMARMLKTMPRIWKIYERVKGIALSKESFQFIFELETDLQTVMKHGFWTFDDWGMVMDRWQEFPPPKFLQTAPIWIRIHKIPVNYFSLKTMDAIADAVGHVKTIEYDPEKPHLLEYVRVLVIVDLQNPLRDTKSVNLPKGLSAMVDIEYERVRKKCFHCLRLSHEKQKCPLLKSARNRGNQSSERRPEEVVPIVHRQHCKNVVETIMPMLAPTVPPGFRAPSNIVAPEVFEQMQLYMNCTDPEERRIREFRMKQALADLERNPSAQRSYLRLENPPNVTTALNTDKGDVYYQRDSSQNERVAMNESVGLMDHFAIEKDFQMVGSQTQISPKLAPVQLRNGEERSEPIKRGVDQHNLNVIQGTADEGSGDFNPAPHNKSFAIGYGETSSSKSKAGSTRKRQSTWTRKQNSQSAK</sequence>
<evidence type="ECO:0000259" key="3">
    <source>
        <dbReference type="Pfam" id="PF14392"/>
    </source>
</evidence>
<name>A0A397Y1S8_BRACM</name>
<protein>
    <recommendedName>
        <fullName evidence="6">DUF4283 domain-containing protein</fullName>
    </recommendedName>
</protein>
<gene>
    <name evidence="4" type="ORF">BRARA_I02325</name>
</gene>
<proteinExistence type="predicted"/>
<dbReference type="InterPro" id="IPR025836">
    <property type="entry name" value="Zn_knuckle_CX2CX4HX4C"/>
</dbReference>
<evidence type="ECO:0008006" key="6">
    <source>
        <dbReference type="Google" id="ProtNLM"/>
    </source>
</evidence>
<dbReference type="InterPro" id="IPR025558">
    <property type="entry name" value="DUF4283"/>
</dbReference>
<evidence type="ECO:0000313" key="4">
    <source>
        <dbReference type="EMBL" id="RID45604.1"/>
    </source>
</evidence>
<dbReference type="EMBL" id="CM010636">
    <property type="protein sequence ID" value="RID45604.1"/>
    <property type="molecule type" value="Genomic_DNA"/>
</dbReference>
<feature type="non-terminal residue" evidence="4">
    <location>
        <position position="461"/>
    </location>
</feature>
<dbReference type="Pfam" id="PF14392">
    <property type="entry name" value="zf-CCHC_4"/>
    <property type="match status" value="1"/>
</dbReference>
<dbReference type="PANTHER" id="PTHR31286:SF178">
    <property type="entry name" value="DUF4283 DOMAIN-CONTAINING PROTEIN"/>
    <property type="match status" value="1"/>
</dbReference>
<feature type="compositionally biased region" description="Polar residues" evidence="1">
    <location>
        <begin position="449"/>
        <end position="461"/>
    </location>
</feature>
<feature type="region of interest" description="Disordered" evidence="1">
    <location>
        <begin position="378"/>
        <end position="461"/>
    </location>
</feature>